<dbReference type="Proteomes" id="UP000298416">
    <property type="component" value="Unassembled WGS sequence"/>
</dbReference>
<dbReference type="AlphaFoldDB" id="A0A8X8ZB04"/>
<keyword evidence="2" id="KW-1185">Reference proteome</keyword>
<name>A0A8X8ZB04_SALSN</name>
<reference evidence="1" key="2">
    <citation type="submission" date="2020-08" db="EMBL/GenBank/DDBJ databases">
        <title>Plant Genome Project.</title>
        <authorList>
            <person name="Zhang R.-G."/>
        </authorList>
    </citation>
    <scope>NUCLEOTIDE SEQUENCE</scope>
    <source>
        <strain evidence="1">Huo1</strain>
        <tissue evidence="1">Leaf</tissue>
    </source>
</reference>
<reference evidence="1" key="1">
    <citation type="submission" date="2018-01" db="EMBL/GenBank/DDBJ databases">
        <authorList>
            <person name="Mao J.F."/>
        </authorList>
    </citation>
    <scope>NUCLEOTIDE SEQUENCE</scope>
    <source>
        <strain evidence="1">Huo1</strain>
        <tissue evidence="1">Leaf</tissue>
    </source>
</reference>
<dbReference type="InterPro" id="IPR011990">
    <property type="entry name" value="TPR-like_helical_dom_sf"/>
</dbReference>
<protein>
    <recommendedName>
        <fullName evidence="3">Adenylyl cyclase</fullName>
    </recommendedName>
</protein>
<dbReference type="Gene3D" id="1.25.40.10">
    <property type="entry name" value="Tetratricopeptide repeat domain"/>
    <property type="match status" value="1"/>
</dbReference>
<proteinExistence type="predicted"/>
<accession>A0A8X8ZB04</accession>
<dbReference type="PANTHER" id="PTHR47604">
    <property type="entry name" value="ADENYLYL CYCLASE"/>
    <property type="match status" value="1"/>
</dbReference>
<gene>
    <name evidence="1" type="ORF">SASPL_140059</name>
</gene>
<evidence type="ECO:0008006" key="3">
    <source>
        <dbReference type="Google" id="ProtNLM"/>
    </source>
</evidence>
<sequence>MVAFTLKAVRNRPFFIQRSGGRTYEKMQAIGLLTRRSARVFRNPPPSLFNLVSMDSCCEFSSLRRGFRSAAFFSGNMHGGFSNVELFSRKDTIQIPPVSMMASSRLFSSEAPESGNASAADETVKEIYDKLLDSIAKRRTAPPNAWMWSLIAKCSTTEDIKLLFDILPKLRAFRLSNLRIPNDFNSALCRAVTQACVRAGAVDVGMKALWKHNLYGLTPDIGCAHQLLLHAKQHNDVKLMVKVIKVLMKNYIPLQPGTADIIFSICCNTDRWDLISKNGKRFVKSGVSLRQTSFDMWMEFAAKKGDVESLWKIENWRSQAMKKHSVSTGFSCAKGFLLEHKPDNAAAIIQVLYQTVSDLKRPSITVELQKLVSEWPLDVIKHQNDDNRKAFAAALQTDISELISALQSLGVRENVTLVQFGENGPISA</sequence>
<comment type="caution">
    <text evidence="1">The sequence shown here is derived from an EMBL/GenBank/DDBJ whole genome shotgun (WGS) entry which is preliminary data.</text>
</comment>
<evidence type="ECO:0000313" key="1">
    <source>
        <dbReference type="EMBL" id="KAG6398592.1"/>
    </source>
</evidence>
<evidence type="ECO:0000313" key="2">
    <source>
        <dbReference type="Proteomes" id="UP000298416"/>
    </source>
</evidence>
<dbReference type="PANTHER" id="PTHR47604:SF1">
    <property type="entry name" value="ADENYLYL CYCLASE"/>
    <property type="match status" value="1"/>
</dbReference>
<organism evidence="1">
    <name type="scientific">Salvia splendens</name>
    <name type="common">Scarlet sage</name>
    <dbReference type="NCBI Taxonomy" id="180675"/>
    <lineage>
        <taxon>Eukaryota</taxon>
        <taxon>Viridiplantae</taxon>
        <taxon>Streptophyta</taxon>
        <taxon>Embryophyta</taxon>
        <taxon>Tracheophyta</taxon>
        <taxon>Spermatophyta</taxon>
        <taxon>Magnoliopsida</taxon>
        <taxon>eudicotyledons</taxon>
        <taxon>Gunneridae</taxon>
        <taxon>Pentapetalae</taxon>
        <taxon>asterids</taxon>
        <taxon>lamiids</taxon>
        <taxon>Lamiales</taxon>
        <taxon>Lamiaceae</taxon>
        <taxon>Nepetoideae</taxon>
        <taxon>Mentheae</taxon>
        <taxon>Salviinae</taxon>
        <taxon>Salvia</taxon>
        <taxon>Salvia subgen. Calosphace</taxon>
        <taxon>core Calosphace</taxon>
    </lineage>
</organism>
<dbReference type="EMBL" id="PNBA02000015">
    <property type="protein sequence ID" value="KAG6398592.1"/>
    <property type="molecule type" value="Genomic_DNA"/>
</dbReference>